<reference evidence="3" key="2">
    <citation type="submission" date="2020-05" db="UniProtKB">
        <authorList>
            <consortium name="EnsemblMetazoa"/>
        </authorList>
    </citation>
    <scope>IDENTIFICATION</scope>
</reference>
<dbReference type="GO" id="GO:0008028">
    <property type="term" value="F:monocarboxylic acid transmembrane transporter activity"/>
    <property type="evidence" value="ECO:0007669"/>
    <property type="project" value="TreeGrafter"/>
</dbReference>
<sequence length="176" mass="19624">MPPGGRGSGNTWLGRRIHNVSTHYPANCMSMLSTTDLITRVTVPALVDKMEFSHRTTFLLAGICLVVARSIIAEMRSMIALLITSAFYGIFRSITIVNQNLTVAEYCTERRIEKMLPNALGFNMVTKGILVLSLGQVLGWLADFSGSYSLNLHAQNLLLITTCVLWLCEMYFRDDD</sequence>
<dbReference type="InterPro" id="IPR050327">
    <property type="entry name" value="Proton-linked_MCT"/>
</dbReference>
<dbReference type="VEuPathDB" id="VectorBase:ASIC010181"/>
<evidence type="ECO:0000313" key="4">
    <source>
        <dbReference type="Proteomes" id="UP000030765"/>
    </source>
</evidence>
<dbReference type="PANTHER" id="PTHR11360">
    <property type="entry name" value="MONOCARBOXYLATE TRANSPORTER"/>
    <property type="match status" value="1"/>
</dbReference>
<name>A0A084VWY3_ANOSI</name>
<evidence type="ECO:0000256" key="1">
    <source>
        <dbReference type="SAM" id="Phobius"/>
    </source>
</evidence>
<proteinExistence type="predicted"/>
<gene>
    <name evidence="2" type="ORF">ZHAS_00010181</name>
</gene>
<dbReference type="STRING" id="74873.A0A084VWY3"/>
<reference evidence="2 4" key="1">
    <citation type="journal article" date="2014" name="BMC Genomics">
        <title>Genome sequence of Anopheles sinensis provides insight into genetics basis of mosquito competence for malaria parasites.</title>
        <authorList>
            <person name="Zhou D."/>
            <person name="Zhang D."/>
            <person name="Ding G."/>
            <person name="Shi L."/>
            <person name="Hou Q."/>
            <person name="Ye Y."/>
            <person name="Xu Y."/>
            <person name="Zhou H."/>
            <person name="Xiong C."/>
            <person name="Li S."/>
            <person name="Yu J."/>
            <person name="Hong S."/>
            <person name="Yu X."/>
            <person name="Zou P."/>
            <person name="Chen C."/>
            <person name="Chang X."/>
            <person name="Wang W."/>
            <person name="Lv Y."/>
            <person name="Sun Y."/>
            <person name="Ma L."/>
            <person name="Shen B."/>
            <person name="Zhu C."/>
        </authorList>
    </citation>
    <scope>NUCLEOTIDE SEQUENCE [LARGE SCALE GENOMIC DNA]</scope>
</reference>
<dbReference type="OrthoDB" id="8055603at2759"/>
<protein>
    <recommendedName>
        <fullName evidence="5">Monocarboxylate transporter</fullName>
    </recommendedName>
</protein>
<dbReference type="AlphaFoldDB" id="A0A084VWY3"/>
<keyword evidence="1" id="KW-1133">Transmembrane helix</keyword>
<accession>A0A084VWY3</accession>
<dbReference type="SUPFAM" id="SSF103473">
    <property type="entry name" value="MFS general substrate transporter"/>
    <property type="match status" value="1"/>
</dbReference>
<evidence type="ECO:0000313" key="3">
    <source>
        <dbReference type="EnsemblMetazoa" id="ASIC010181-PA"/>
    </source>
</evidence>
<evidence type="ECO:0000313" key="2">
    <source>
        <dbReference type="EMBL" id="KFB42477.1"/>
    </source>
</evidence>
<organism evidence="2">
    <name type="scientific">Anopheles sinensis</name>
    <name type="common">Mosquito</name>
    <dbReference type="NCBI Taxonomy" id="74873"/>
    <lineage>
        <taxon>Eukaryota</taxon>
        <taxon>Metazoa</taxon>
        <taxon>Ecdysozoa</taxon>
        <taxon>Arthropoda</taxon>
        <taxon>Hexapoda</taxon>
        <taxon>Insecta</taxon>
        <taxon>Pterygota</taxon>
        <taxon>Neoptera</taxon>
        <taxon>Endopterygota</taxon>
        <taxon>Diptera</taxon>
        <taxon>Nematocera</taxon>
        <taxon>Culicoidea</taxon>
        <taxon>Culicidae</taxon>
        <taxon>Anophelinae</taxon>
        <taxon>Anopheles</taxon>
    </lineage>
</organism>
<feature type="transmembrane region" description="Helical" evidence="1">
    <location>
        <begin position="119"/>
        <end position="142"/>
    </location>
</feature>
<dbReference type="PANTHER" id="PTHR11360:SF229">
    <property type="entry name" value="AGAP007601-PA"/>
    <property type="match status" value="1"/>
</dbReference>
<feature type="transmembrane region" description="Helical" evidence="1">
    <location>
        <begin position="78"/>
        <end position="98"/>
    </location>
</feature>
<keyword evidence="1" id="KW-0812">Transmembrane</keyword>
<feature type="transmembrane region" description="Helical" evidence="1">
    <location>
        <begin position="56"/>
        <end position="72"/>
    </location>
</feature>
<dbReference type="EMBL" id="ATLV01017808">
    <property type="status" value="NOT_ANNOTATED_CDS"/>
    <property type="molecule type" value="Genomic_DNA"/>
</dbReference>
<keyword evidence="1" id="KW-0472">Membrane</keyword>
<evidence type="ECO:0008006" key="5">
    <source>
        <dbReference type="Google" id="ProtNLM"/>
    </source>
</evidence>
<dbReference type="EMBL" id="KE525192">
    <property type="protein sequence ID" value="KFB42477.1"/>
    <property type="molecule type" value="Genomic_DNA"/>
</dbReference>
<keyword evidence="4" id="KW-1185">Reference proteome</keyword>
<dbReference type="InterPro" id="IPR036259">
    <property type="entry name" value="MFS_trans_sf"/>
</dbReference>
<feature type="transmembrane region" description="Helical" evidence="1">
    <location>
        <begin position="154"/>
        <end position="172"/>
    </location>
</feature>
<dbReference type="VEuPathDB" id="VectorBase:ASIS007159"/>
<dbReference type="Proteomes" id="UP000030765">
    <property type="component" value="Unassembled WGS sequence"/>
</dbReference>
<dbReference type="EnsemblMetazoa" id="ASIC010181-RA">
    <property type="protein sequence ID" value="ASIC010181-PA"/>
    <property type="gene ID" value="ASIC010181"/>
</dbReference>